<evidence type="ECO:0000256" key="5">
    <source>
        <dbReference type="ARBA" id="ARBA00023136"/>
    </source>
</evidence>
<proteinExistence type="predicted"/>
<dbReference type="EMBL" id="UINC01003699">
    <property type="protein sequence ID" value="SVA08524.1"/>
    <property type="molecule type" value="Genomic_DNA"/>
</dbReference>
<protein>
    <recommendedName>
        <fullName evidence="8">Cytochrome C oxidase subunit IV</fullName>
    </recommendedName>
</protein>
<keyword evidence="4 6" id="KW-1133">Transmembrane helix</keyword>
<dbReference type="AlphaFoldDB" id="A0A381SYR5"/>
<gene>
    <name evidence="7" type="ORF">METZ01_LOCUS61378</name>
</gene>
<sequence>MEINHKSLYIKTTIMLSVLTLIEIGISYWDIVRFYQVGLLLTFALAKMACVAYVFMHLYYEEKALRRILFVPIPLLIYFLLSLAYDAQFNWVIQ</sequence>
<reference evidence="7" key="1">
    <citation type="submission" date="2018-05" db="EMBL/GenBank/DDBJ databases">
        <authorList>
            <person name="Lanie J.A."/>
            <person name="Ng W.-L."/>
            <person name="Kazmierczak K.M."/>
            <person name="Andrzejewski T.M."/>
            <person name="Davidsen T.M."/>
            <person name="Wayne K.J."/>
            <person name="Tettelin H."/>
            <person name="Glass J.I."/>
            <person name="Rusch D."/>
            <person name="Podicherti R."/>
            <person name="Tsui H.-C.T."/>
            <person name="Winkler M.E."/>
        </authorList>
    </citation>
    <scope>NUCLEOTIDE SEQUENCE</scope>
</reference>
<dbReference type="InterPro" id="IPR005171">
    <property type="entry name" value="Cyt_c_oxidase_su4_prok"/>
</dbReference>
<name>A0A381SYR5_9ZZZZ</name>
<keyword evidence="3 6" id="KW-0812">Transmembrane</keyword>
<evidence type="ECO:0000256" key="3">
    <source>
        <dbReference type="ARBA" id="ARBA00022692"/>
    </source>
</evidence>
<dbReference type="GO" id="GO:0005886">
    <property type="term" value="C:plasma membrane"/>
    <property type="evidence" value="ECO:0007669"/>
    <property type="project" value="UniProtKB-SubCell"/>
</dbReference>
<feature type="transmembrane region" description="Helical" evidence="6">
    <location>
        <begin position="68"/>
        <end position="85"/>
    </location>
</feature>
<feature type="transmembrane region" description="Helical" evidence="6">
    <location>
        <begin position="12"/>
        <end position="29"/>
    </location>
</feature>
<evidence type="ECO:0000256" key="1">
    <source>
        <dbReference type="ARBA" id="ARBA00004651"/>
    </source>
</evidence>
<evidence type="ECO:0000256" key="2">
    <source>
        <dbReference type="ARBA" id="ARBA00022475"/>
    </source>
</evidence>
<evidence type="ECO:0008006" key="8">
    <source>
        <dbReference type="Google" id="ProtNLM"/>
    </source>
</evidence>
<keyword evidence="2" id="KW-1003">Cell membrane</keyword>
<evidence type="ECO:0000313" key="7">
    <source>
        <dbReference type="EMBL" id="SVA08524.1"/>
    </source>
</evidence>
<comment type="subcellular location">
    <subcellularLocation>
        <location evidence="1">Cell membrane</location>
        <topology evidence="1">Multi-pass membrane protein</topology>
    </subcellularLocation>
</comment>
<keyword evidence="5 6" id="KW-0472">Membrane</keyword>
<accession>A0A381SYR5</accession>
<organism evidence="7">
    <name type="scientific">marine metagenome</name>
    <dbReference type="NCBI Taxonomy" id="408172"/>
    <lineage>
        <taxon>unclassified sequences</taxon>
        <taxon>metagenomes</taxon>
        <taxon>ecological metagenomes</taxon>
    </lineage>
</organism>
<evidence type="ECO:0000256" key="6">
    <source>
        <dbReference type="SAM" id="Phobius"/>
    </source>
</evidence>
<feature type="transmembrane region" description="Helical" evidence="6">
    <location>
        <begin position="35"/>
        <end position="56"/>
    </location>
</feature>
<evidence type="ECO:0000256" key="4">
    <source>
        <dbReference type="ARBA" id="ARBA00022989"/>
    </source>
</evidence>
<dbReference type="Pfam" id="PF03626">
    <property type="entry name" value="COX4_pro"/>
    <property type="match status" value="1"/>
</dbReference>